<dbReference type="SMART" id="SM00065">
    <property type="entry name" value="GAF"/>
    <property type="match status" value="2"/>
</dbReference>
<dbReference type="AlphaFoldDB" id="A0A9X5I533"/>
<dbReference type="InterPro" id="IPR003018">
    <property type="entry name" value="GAF"/>
</dbReference>
<dbReference type="SUPFAM" id="SSF55781">
    <property type="entry name" value="GAF domain-like"/>
    <property type="match status" value="2"/>
</dbReference>
<feature type="domain" description="Phytochrome chromophore attachment site" evidence="1">
    <location>
        <begin position="385"/>
        <end position="523"/>
    </location>
</feature>
<evidence type="ECO:0000313" key="2">
    <source>
        <dbReference type="EMBL" id="NHC36268.1"/>
    </source>
</evidence>
<sequence length="542" mass="60994">MSQFPSHLAEQYSTSSRIAISKSIRFYKFSSIKIYGSRNNYPPSCRNNPDPATPLPKHRLWWQKSNFRTKIVALIIAIGMLPVLTDKTLAQADDRVVPQFNAQAEARVDNPDLADSPTQLPVTLLIETVVASLLLIGLLTAFFANRAMRPAKSVVDADDKPKLEPDESYSPLAILNSAALEKVDVSHQQIATIESAKIATEISLKFRQAQYLNELLKTATKELRRALSADRVFVYQFNPDWSGSVVAESVLPGLPSCLKIKVTDTYFSESNEGVEKYINGRICVTHDIYGGELTDCHIKLLEQFAIKAQMVAPITKNGQLFGLLIVNQCSEPRVWLPHEVELFSHLAKQVGVASEQVAFLEKQEADAERADLLTEITLRIQQAQFLEELLKTAVKEVRRAIKTDRVVVYGLDSSNWDGIVVAESVAPGWPQTLRVRIDDPCMREKYAEIYQQGHVTVIDDIYQEGRVEDCYRRLLEQFAVKANLVAPILKNNELLGLLIAHHCSEPRNWQQEEIDLFVQLAMQLGFAIDRVSLMEEMATDEE</sequence>
<name>A0A9X5I533_9CYAN</name>
<reference evidence="2 3" key="1">
    <citation type="journal article" date="2015" name="Genome Announc.">
        <title>Draft Genome Sequence of the Terrestrial Cyanobacterium Scytonema millei VB511283, Isolated from Eastern India.</title>
        <authorList>
            <person name="Sen D."/>
            <person name="Chandrababunaidu M.M."/>
            <person name="Singh D."/>
            <person name="Sanghi N."/>
            <person name="Ghorai A."/>
            <person name="Mishra G.P."/>
            <person name="Madduluri M."/>
            <person name="Adhikary S.P."/>
            <person name="Tripathy S."/>
        </authorList>
    </citation>
    <scope>NUCLEOTIDE SEQUENCE [LARGE SCALE GENOMIC DNA]</scope>
    <source>
        <strain evidence="2 3">VB511283</strain>
    </source>
</reference>
<evidence type="ECO:0000259" key="1">
    <source>
        <dbReference type="PROSITE" id="PS50046"/>
    </source>
</evidence>
<dbReference type="Pfam" id="PF01590">
    <property type="entry name" value="GAF"/>
    <property type="match status" value="2"/>
</dbReference>
<dbReference type="OrthoDB" id="474548at2"/>
<dbReference type="PROSITE" id="PS50046">
    <property type="entry name" value="PHYTOCHROME_2"/>
    <property type="match status" value="2"/>
</dbReference>
<dbReference type="RefSeq" id="WP_132867175.1">
    <property type="nucleotide sequence ID" value="NZ_JTJC03000004.1"/>
</dbReference>
<accession>A0A9X5I533</accession>
<gene>
    <name evidence="2" type="ORF">QH73_0016715</name>
</gene>
<proteinExistence type="predicted"/>
<dbReference type="Proteomes" id="UP000031532">
    <property type="component" value="Unassembled WGS sequence"/>
</dbReference>
<feature type="domain" description="Phytochrome chromophore attachment site" evidence="1">
    <location>
        <begin position="211"/>
        <end position="349"/>
    </location>
</feature>
<dbReference type="InterPro" id="IPR029016">
    <property type="entry name" value="GAF-like_dom_sf"/>
</dbReference>
<organism evidence="2 3">
    <name type="scientific">Scytonema millei VB511283</name>
    <dbReference type="NCBI Taxonomy" id="1245923"/>
    <lineage>
        <taxon>Bacteria</taxon>
        <taxon>Bacillati</taxon>
        <taxon>Cyanobacteriota</taxon>
        <taxon>Cyanophyceae</taxon>
        <taxon>Nostocales</taxon>
        <taxon>Scytonemataceae</taxon>
        <taxon>Scytonema</taxon>
    </lineage>
</organism>
<comment type="caution">
    <text evidence="2">The sequence shown here is derived from an EMBL/GenBank/DDBJ whole genome shotgun (WGS) entry which is preliminary data.</text>
</comment>
<protein>
    <submittedName>
        <fullName evidence="2">GAF domain-containing protein</fullName>
    </submittedName>
</protein>
<dbReference type="Gene3D" id="3.30.450.40">
    <property type="match status" value="2"/>
</dbReference>
<evidence type="ECO:0000313" key="3">
    <source>
        <dbReference type="Proteomes" id="UP000031532"/>
    </source>
</evidence>
<dbReference type="InterPro" id="IPR016132">
    <property type="entry name" value="Phyto_chromo_attachment"/>
</dbReference>
<dbReference type="EMBL" id="JTJC03000004">
    <property type="protein sequence ID" value="NHC36268.1"/>
    <property type="molecule type" value="Genomic_DNA"/>
</dbReference>
<keyword evidence="3" id="KW-1185">Reference proteome</keyword>